<reference evidence="1 2" key="1">
    <citation type="submission" date="2019-06" db="EMBL/GenBank/DDBJ databases">
        <title>WGS assembly of Gossypium darwinii.</title>
        <authorList>
            <person name="Chen Z.J."/>
            <person name="Sreedasyam A."/>
            <person name="Ando A."/>
            <person name="Song Q."/>
            <person name="De L."/>
            <person name="Hulse-Kemp A."/>
            <person name="Ding M."/>
            <person name="Ye W."/>
            <person name="Kirkbride R."/>
            <person name="Jenkins J."/>
            <person name="Plott C."/>
            <person name="Lovell J."/>
            <person name="Lin Y.-M."/>
            <person name="Vaughn R."/>
            <person name="Liu B."/>
            <person name="Li W."/>
            <person name="Simpson S."/>
            <person name="Scheffler B."/>
            <person name="Saski C."/>
            <person name="Grover C."/>
            <person name="Hu G."/>
            <person name="Conover J."/>
            <person name="Carlson J."/>
            <person name="Shu S."/>
            <person name="Boston L."/>
            <person name="Williams M."/>
            <person name="Peterson D."/>
            <person name="Mcgee K."/>
            <person name="Jones D."/>
            <person name="Wendel J."/>
            <person name="Stelly D."/>
            <person name="Grimwood J."/>
            <person name="Schmutz J."/>
        </authorList>
    </citation>
    <scope>NUCLEOTIDE SEQUENCE [LARGE SCALE GENOMIC DNA]</scope>
    <source>
        <strain evidence="1">1808015.09</strain>
    </source>
</reference>
<accession>A0A5D2HAL3</accession>
<keyword evidence="2" id="KW-1185">Reference proteome</keyword>
<dbReference type="EMBL" id="CM017689">
    <property type="protein sequence ID" value="TYH27335.1"/>
    <property type="molecule type" value="Genomic_DNA"/>
</dbReference>
<evidence type="ECO:0000313" key="2">
    <source>
        <dbReference type="Proteomes" id="UP000323506"/>
    </source>
</evidence>
<organism evidence="1 2">
    <name type="scientific">Gossypium darwinii</name>
    <name type="common">Darwin's cotton</name>
    <name type="synonym">Gossypium barbadense var. darwinii</name>
    <dbReference type="NCBI Taxonomy" id="34276"/>
    <lineage>
        <taxon>Eukaryota</taxon>
        <taxon>Viridiplantae</taxon>
        <taxon>Streptophyta</taxon>
        <taxon>Embryophyta</taxon>
        <taxon>Tracheophyta</taxon>
        <taxon>Spermatophyta</taxon>
        <taxon>Magnoliopsida</taxon>
        <taxon>eudicotyledons</taxon>
        <taxon>Gunneridae</taxon>
        <taxon>Pentapetalae</taxon>
        <taxon>rosids</taxon>
        <taxon>malvids</taxon>
        <taxon>Malvales</taxon>
        <taxon>Malvaceae</taxon>
        <taxon>Malvoideae</taxon>
        <taxon>Gossypium</taxon>
    </lineage>
</organism>
<dbReference type="AlphaFoldDB" id="A0A5D2HAL3"/>
<sequence length="40" mass="4429">MHDVTVDLVTNAIEGVSSPRLQLEKIKKALIFDCKLSCNV</sequence>
<gene>
    <name evidence="1" type="ORF">ES288_A02G061800v1</name>
</gene>
<protein>
    <submittedName>
        <fullName evidence="1">Uncharacterized protein</fullName>
    </submittedName>
</protein>
<evidence type="ECO:0000313" key="1">
    <source>
        <dbReference type="EMBL" id="TYH27335.1"/>
    </source>
</evidence>
<name>A0A5D2HAL3_GOSDA</name>
<dbReference type="Proteomes" id="UP000323506">
    <property type="component" value="Chromosome A02"/>
</dbReference>
<proteinExistence type="predicted"/>